<keyword evidence="3" id="KW-0813">Transport</keyword>
<keyword evidence="5 8" id="KW-0812">Transmembrane</keyword>
<evidence type="ECO:0000256" key="3">
    <source>
        <dbReference type="ARBA" id="ARBA00022448"/>
    </source>
</evidence>
<dbReference type="PANTHER" id="PTHR30294:SF38">
    <property type="entry name" value="TRANSPORT PERMEASE PROTEIN"/>
    <property type="match status" value="1"/>
</dbReference>
<feature type="transmembrane region" description="Helical" evidence="8">
    <location>
        <begin position="16"/>
        <end position="35"/>
    </location>
</feature>
<dbReference type="Pfam" id="PF12698">
    <property type="entry name" value="ABC2_membrane_3"/>
    <property type="match status" value="1"/>
</dbReference>
<proteinExistence type="inferred from homology"/>
<dbReference type="InterPro" id="IPR047817">
    <property type="entry name" value="ABC2_TM_bact-type"/>
</dbReference>
<feature type="transmembrane region" description="Helical" evidence="8">
    <location>
        <begin position="400"/>
        <end position="424"/>
    </location>
</feature>
<evidence type="ECO:0000256" key="8">
    <source>
        <dbReference type="SAM" id="Phobius"/>
    </source>
</evidence>
<feature type="transmembrane region" description="Helical" evidence="8">
    <location>
        <begin position="274"/>
        <end position="297"/>
    </location>
</feature>
<dbReference type="PANTHER" id="PTHR30294">
    <property type="entry name" value="MEMBRANE COMPONENT OF ABC TRANSPORTER YHHJ-RELATED"/>
    <property type="match status" value="1"/>
</dbReference>
<accession>A0AA41R3M9</accession>
<comment type="similarity">
    <text evidence="2">Belongs to the ABC-2 integral membrane protein family.</text>
</comment>
<protein>
    <submittedName>
        <fullName evidence="10">ABC transporter permease</fullName>
    </submittedName>
</protein>
<keyword evidence="7 8" id="KW-0472">Membrane</keyword>
<keyword evidence="6 8" id="KW-1133">Transmembrane helix</keyword>
<name>A0AA41R3M9_9BACT</name>
<reference evidence="10" key="1">
    <citation type="submission" date="2022-04" db="EMBL/GenBank/DDBJ databases">
        <title>Desulfatitalea alkaliphila sp. nov., a novel anaerobic sulfate-reducing bacterium isolated from terrestrial mud volcano, Taman Peninsula, Russia.</title>
        <authorList>
            <person name="Khomyakova M.A."/>
            <person name="Merkel A.Y."/>
            <person name="Slobodkin A.I."/>
        </authorList>
    </citation>
    <scope>NUCLEOTIDE SEQUENCE</scope>
    <source>
        <strain evidence="10">M08but</strain>
    </source>
</reference>
<dbReference type="EMBL" id="JALJRB010000005">
    <property type="protein sequence ID" value="MCJ8500186.1"/>
    <property type="molecule type" value="Genomic_DNA"/>
</dbReference>
<evidence type="ECO:0000256" key="7">
    <source>
        <dbReference type="ARBA" id="ARBA00023136"/>
    </source>
</evidence>
<dbReference type="AlphaFoldDB" id="A0AA41R3M9"/>
<feature type="transmembrane region" description="Helical" evidence="8">
    <location>
        <begin position="233"/>
        <end position="253"/>
    </location>
</feature>
<organism evidence="10 11">
    <name type="scientific">Desulfatitalea alkaliphila</name>
    <dbReference type="NCBI Taxonomy" id="2929485"/>
    <lineage>
        <taxon>Bacteria</taxon>
        <taxon>Pseudomonadati</taxon>
        <taxon>Thermodesulfobacteriota</taxon>
        <taxon>Desulfobacteria</taxon>
        <taxon>Desulfobacterales</taxon>
        <taxon>Desulfosarcinaceae</taxon>
        <taxon>Desulfatitalea</taxon>
    </lineage>
</organism>
<keyword evidence="4" id="KW-1003">Cell membrane</keyword>
<feature type="transmembrane region" description="Helical" evidence="8">
    <location>
        <begin position="317"/>
        <end position="339"/>
    </location>
</feature>
<dbReference type="RefSeq" id="WP_246904029.1">
    <property type="nucleotide sequence ID" value="NZ_JALJRB010000005.1"/>
</dbReference>
<evidence type="ECO:0000313" key="11">
    <source>
        <dbReference type="Proteomes" id="UP001165427"/>
    </source>
</evidence>
<dbReference type="PROSITE" id="PS51012">
    <property type="entry name" value="ABC_TM2"/>
    <property type="match status" value="1"/>
</dbReference>
<gene>
    <name evidence="10" type="ORF">MRX98_06330</name>
</gene>
<evidence type="ECO:0000259" key="9">
    <source>
        <dbReference type="PROSITE" id="PS51012"/>
    </source>
</evidence>
<comment type="caution">
    <text evidence="10">The sequence shown here is derived from an EMBL/GenBank/DDBJ whole genome shotgun (WGS) entry which is preliminary data.</text>
</comment>
<evidence type="ECO:0000256" key="1">
    <source>
        <dbReference type="ARBA" id="ARBA00004651"/>
    </source>
</evidence>
<dbReference type="GO" id="GO:0140359">
    <property type="term" value="F:ABC-type transporter activity"/>
    <property type="evidence" value="ECO:0007669"/>
    <property type="project" value="InterPro"/>
</dbReference>
<feature type="transmembrane region" description="Helical" evidence="8">
    <location>
        <begin position="351"/>
        <end position="370"/>
    </location>
</feature>
<evidence type="ECO:0000256" key="6">
    <source>
        <dbReference type="ARBA" id="ARBA00022989"/>
    </source>
</evidence>
<evidence type="ECO:0000256" key="5">
    <source>
        <dbReference type="ARBA" id="ARBA00022692"/>
    </source>
</evidence>
<evidence type="ECO:0000256" key="4">
    <source>
        <dbReference type="ARBA" id="ARBA00022475"/>
    </source>
</evidence>
<dbReference type="InterPro" id="IPR051449">
    <property type="entry name" value="ABC-2_transporter_component"/>
</dbReference>
<evidence type="ECO:0000256" key="2">
    <source>
        <dbReference type="ARBA" id="ARBA00007783"/>
    </source>
</evidence>
<dbReference type="GO" id="GO:0005886">
    <property type="term" value="C:plasma membrane"/>
    <property type="evidence" value="ECO:0007669"/>
    <property type="project" value="UniProtKB-SubCell"/>
</dbReference>
<evidence type="ECO:0000313" key="10">
    <source>
        <dbReference type="EMBL" id="MCJ8500186.1"/>
    </source>
</evidence>
<comment type="subcellular location">
    <subcellularLocation>
        <location evidence="1">Cell membrane</location>
        <topology evidence="1">Multi-pass membrane protein</topology>
    </subcellularLocation>
</comment>
<keyword evidence="11" id="KW-1185">Reference proteome</keyword>
<sequence length="432" mass="45596">MFTWLRELRLLARDRSGVLLLFAMPAVLVVVITLVQDNVFKDQGGTRLQGVVVDQDGGTLAGELVAHMARLPRLAVAHHPADDALDAAAARDAVQRGDYRFGVVLPEGMSAMVQQRITQEVEALLAGETAEAPFPAVLPEITLFLDPTLTGGYGAAITGALHQSLAAVQAAARMRTLEQALNQRIAQLNDRMGEMPGGQSLPVLQLAAEEDALIAVAEAAPRDILPTAVQQNVPAWALFGMFFVAVPLAGGMIRERQLGITARLMTMPVARLTLLCGKLGAYVTVCVLQFGLILMVGHWLLPRLGTPALALGNAHGALALLVLSSALAATGFGVMLGALSRTHEQATTLGPITVVIAAALGGLMVPVFAMPPVMQRLSLLSPLGWGHDAFLTLFVRGGDLYAISGRIAALLLFTAVALIAALLATRQRRQHG</sequence>
<dbReference type="Proteomes" id="UP001165427">
    <property type="component" value="Unassembled WGS sequence"/>
</dbReference>
<dbReference type="InterPro" id="IPR013525">
    <property type="entry name" value="ABC2_TM"/>
</dbReference>
<feature type="domain" description="ABC transmembrane type-2" evidence="9">
    <location>
        <begin position="193"/>
        <end position="428"/>
    </location>
</feature>